<comment type="caution">
    <text evidence="6">The sequence shown here is derived from an EMBL/GenBank/DDBJ whole genome shotgun (WGS) entry which is preliminary data.</text>
</comment>
<protein>
    <submittedName>
        <fullName evidence="6">Uncharacterized protein</fullName>
    </submittedName>
</protein>
<dbReference type="OMA" id="VADYPSE"/>
<dbReference type="EMBL" id="JAHRHJ020000002">
    <property type="protein sequence ID" value="KAH9327364.1"/>
    <property type="molecule type" value="Genomic_DNA"/>
</dbReference>
<evidence type="ECO:0000313" key="7">
    <source>
        <dbReference type="Proteomes" id="UP000824469"/>
    </source>
</evidence>
<dbReference type="GO" id="GO:0005634">
    <property type="term" value="C:nucleus"/>
    <property type="evidence" value="ECO:0007669"/>
    <property type="project" value="UniProtKB-SubCell"/>
</dbReference>
<evidence type="ECO:0000256" key="2">
    <source>
        <dbReference type="ARBA" id="ARBA00004496"/>
    </source>
</evidence>
<dbReference type="Proteomes" id="UP000824469">
    <property type="component" value="Unassembled WGS sequence"/>
</dbReference>
<evidence type="ECO:0000256" key="1">
    <source>
        <dbReference type="ARBA" id="ARBA00004123"/>
    </source>
</evidence>
<keyword evidence="4" id="KW-0539">Nucleus</keyword>
<dbReference type="PANTHER" id="PTHR31250">
    <property type="entry name" value="IQ DOMAIN-CONTAINING PROTEIN IQM3"/>
    <property type="match status" value="1"/>
</dbReference>
<comment type="subcellular location">
    <subcellularLocation>
        <location evidence="2">Cytoplasm</location>
    </subcellularLocation>
    <subcellularLocation>
        <location evidence="1">Nucleus</location>
    </subcellularLocation>
</comment>
<evidence type="ECO:0000256" key="3">
    <source>
        <dbReference type="ARBA" id="ARBA00022490"/>
    </source>
</evidence>
<organism evidence="6 7">
    <name type="scientific">Taxus chinensis</name>
    <name type="common">Chinese yew</name>
    <name type="synonym">Taxus wallichiana var. chinensis</name>
    <dbReference type="NCBI Taxonomy" id="29808"/>
    <lineage>
        <taxon>Eukaryota</taxon>
        <taxon>Viridiplantae</taxon>
        <taxon>Streptophyta</taxon>
        <taxon>Embryophyta</taxon>
        <taxon>Tracheophyta</taxon>
        <taxon>Spermatophyta</taxon>
        <taxon>Pinopsida</taxon>
        <taxon>Pinidae</taxon>
        <taxon>Conifers II</taxon>
        <taxon>Cupressales</taxon>
        <taxon>Taxaceae</taxon>
        <taxon>Taxus</taxon>
    </lineage>
</organism>
<keyword evidence="7" id="KW-1185">Reference proteome</keyword>
<reference evidence="6 7" key="1">
    <citation type="journal article" date="2021" name="Nat. Plants">
        <title>The Taxus genome provides insights into paclitaxel biosynthesis.</title>
        <authorList>
            <person name="Xiong X."/>
            <person name="Gou J."/>
            <person name="Liao Q."/>
            <person name="Li Y."/>
            <person name="Zhou Q."/>
            <person name="Bi G."/>
            <person name="Li C."/>
            <person name="Du R."/>
            <person name="Wang X."/>
            <person name="Sun T."/>
            <person name="Guo L."/>
            <person name="Liang H."/>
            <person name="Lu P."/>
            <person name="Wu Y."/>
            <person name="Zhang Z."/>
            <person name="Ro D.K."/>
            <person name="Shang Y."/>
            <person name="Huang S."/>
            <person name="Yan J."/>
        </authorList>
    </citation>
    <scope>NUCLEOTIDE SEQUENCE [LARGE SCALE GENOMIC DNA]</scope>
    <source>
        <strain evidence="6">Ta-2019</strain>
    </source>
</reference>
<feature type="non-terminal residue" evidence="6">
    <location>
        <position position="461"/>
    </location>
</feature>
<feature type="region of interest" description="Disordered" evidence="5">
    <location>
        <begin position="436"/>
        <end position="461"/>
    </location>
</feature>
<accession>A0AA38LKJ4</accession>
<name>A0AA38LKJ4_TAXCH</name>
<gene>
    <name evidence="6" type="ORF">KI387_007542</name>
</gene>
<proteinExistence type="predicted"/>
<evidence type="ECO:0000313" key="6">
    <source>
        <dbReference type="EMBL" id="KAH9327364.1"/>
    </source>
</evidence>
<keyword evidence="3" id="KW-0963">Cytoplasm</keyword>
<dbReference type="PANTHER" id="PTHR31250:SF27">
    <property type="entry name" value="IQ DOMAIN-CONTAINING PROTEIN IQM5"/>
    <property type="match status" value="1"/>
</dbReference>
<sequence length="461" mass="52791">WQAIDFVTLKRSTVSFFDFEKPETAVSRWSRARIKAAKVGKGLSKDDKAQKLALQHWLEAIDPRHRYGHNLHFYYYAWLKSDTKQPFFYWLDVGDGRDLNLERCSRAKLQQQCVKYLGPKEREQYEVIVEDGKFVDKYSGHLVDTSKGSKWIFVLSTSRKLYVGQKKKGTFQHSSFLAGGATSAAGRLVVEEGILKSIWPYSGHYLPTEENFKEFINFLEENRVDLTNVQKDPADEDELSVHLGKSLMIGSEPNSETERDEQHLVEKLEKLDSHKEFTCSSNLLEKTKSSPALWPSVEKNETEEIYSRFTPSQLKNLNEKTVSNDSDKNMPLQEGFVIEKRESKSQVADKSAGCVDNKEEMCYKRSLSEKNLADTRTEVPHKSLLQRLHSKKSLQSYQLGKQLSFKWSTGAGPRIVCVADYPSELRVKALEKVNLSPRCRSGNSPREFLDASKQPNSPRIS</sequence>
<evidence type="ECO:0000256" key="4">
    <source>
        <dbReference type="ARBA" id="ARBA00023242"/>
    </source>
</evidence>
<dbReference type="AlphaFoldDB" id="A0AA38LKJ4"/>
<evidence type="ECO:0000256" key="5">
    <source>
        <dbReference type="SAM" id="MobiDB-lite"/>
    </source>
</evidence>
<dbReference type="InterPro" id="IPR044159">
    <property type="entry name" value="IQM"/>
</dbReference>
<dbReference type="GO" id="GO:0005737">
    <property type="term" value="C:cytoplasm"/>
    <property type="evidence" value="ECO:0007669"/>
    <property type="project" value="UniProtKB-SubCell"/>
</dbReference>